<dbReference type="Gene3D" id="3.40.50.2300">
    <property type="match status" value="2"/>
</dbReference>
<name>A0ABX0A001_9BACT</name>
<dbReference type="RefSeq" id="WP_161819905.1">
    <property type="nucleotide sequence ID" value="NZ_JAACJS010000015.1"/>
</dbReference>
<dbReference type="PANTHER" id="PTHR30146:SF109">
    <property type="entry name" value="HTH-TYPE TRANSCRIPTIONAL REGULATOR GALS"/>
    <property type="match status" value="1"/>
</dbReference>
<dbReference type="PROSITE" id="PS50932">
    <property type="entry name" value="HTH_LACI_2"/>
    <property type="match status" value="1"/>
</dbReference>
<keyword evidence="6" id="KW-1185">Reference proteome</keyword>
<evidence type="ECO:0000313" key="6">
    <source>
        <dbReference type="Proteomes" id="UP000753802"/>
    </source>
</evidence>
<protein>
    <submittedName>
        <fullName evidence="5">LacI family transcriptional regulator</fullName>
    </submittedName>
</protein>
<evidence type="ECO:0000259" key="4">
    <source>
        <dbReference type="PROSITE" id="PS50932"/>
    </source>
</evidence>
<evidence type="ECO:0000256" key="2">
    <source>
        <dbReference type="ARBA" id="ARBA00023125"/>
    </source>
</evidence>
<dbReference type="SMART" id="SM00354">
    <property type="entry name" value="HTH_LACI"/>
    <property type="match status" value="1"/>
</dbReference>
<dbReference type="InterPro" id="IPR010982">
    <property type="entry name" value="Lambda_DNA-bd_dom_sf"/>
</dbReference>
<evidence type="ECO:0000256" key="3">
    <source>
        <dbReference type="ARBA" id="ARBA00023163"/>
    </source>
</evidence>
<dbReference type="PANTHER" id="PTHR30146">
    <property type="entry name" value="LACI-RELATED TRANSCRIPTIONAL REPRESSOR"/>
    <property type="match status" value="1"/>
</dbReference>
<dbReference type="Proteomes" id="UP000753802">
    <property type="component" value="Unassembled WGS sequence"/>
</dbReference>
<reference evidence="5 6" key="1">
    <citation type="submission" date="2020-01" db="EMBL/GenBank/DDBJ databases">
        <title>Genome analysis.</title>
        <authorList>
            <person name="Wu S."/>
            <person name="Wang G."/>
        </authorList>
    </citation>
    <scope>NUCLEOTIDE SEQUENCE [LARGE SCALE GENOMIC DNA]</scope>
    <source>
        <strain evidence="5 6">SYL130</strain>
    </source>
</reference>
<organism evidence="5 6">
    <name type="scientific">Sediminibacterium roseum</name>
    <dbReference type="NCBI Taxonomy" id="1978412"/>
    <lineage>
        <taxon>Bacteria</taxon>
        <taxon>Pseudomonadati</taxon>
        <taxon>Bacteroidota</taxon>
        <taxon>Chitinophagia</taxon>
        <taxon>Chitinophagales</taxon>
        <taxon>Chitinophagaceae</taxon>
        <taxon>Sediminibacterium</taxon>
    </lineage>
</organism>
<keyword evidence="3" id="KW-0804">Transcription</keyword>
<dbReference type="CDD" id="cd01392">
    <property type="entry name" value="HTH_LacI"/>
    <property type="match status" value="1"/>
</dbReference>
<dbReference type="InterPro" id="IPR000843">
    <property type="entry name" value="HTH_LacI"/>
</dbReference>
<dbReference type="InterPro" id="IPR028082">
    <property type="entry name" value="Peripla_BP_I"/>
</dbReference>
<dbReference type="EMBL" id="JAACJS010000015">
    <property type="protein sequence ID" value="NCI51628.1"/>
    <property type="molecule type" value="Genomic_DNA"/>
</dbReference>
<dbReference type="CDD" id="cd06267">
    <property type="entry name" value="PBP1_LacI_sugar_binding-like"/>
    <property type="match status" value="1"/>
</dbReference>
<comment type="caution">
    <text evidence="5">The sequence shown here is derived from an EMBL/GenBank/DDBJ whole genome shotgun (WGS) entry which is preliminary data.</text>
</comment>
<keyword evidence="2" id="KW-0238">DNA-binding</keyword>
<dbReference type="Pfam" id="PF00532">
    <property type="entry name" value="Peripla_BP_1"/>
    <property type="match status" value="1"/>
</dbReference>
<gene>
    <name evidence="5" type="ORF">GWC95_16990</name>
</gene>
<dbReference type="SUPFAM" id="SSF47413">
    <property type="entry name" value="lambda repressor-like DNA-binding domains"/>
    <property type="match status" value="1"/>
</dbReference>
<dbReference type="InterPro" id="IPR001761">
    <property type="entry name" value="Peripla_BP/Lac1_sug-bd_dom"/>
</dbReference>
<feature type="domain" description="HTH lacI-type" evidence="4">
    <location>
        <begin position="6"/>
        <end position="60"/>
    </location>
</feature>
<dbReference type="Pfam" id="PF00356">
    <property type="entry name" value="LacI"/>
    <property type="match status" value="1"/>
</dbReference>
<proteinExistence type="predicted"/>
<keyword evidence="1" id="KW-0805">Transcription regulation</keyword>
<evidence type="ECO:0000256" key="1">
    <source>
        <dbReference type="ARBA" id="ARBA00023015"/>
    </source>
</evidence>
<dbReference type="SUPFAM" id="SSF53822">
    <property type="entry name" value="Periplasmic binding protein-like I"/>
    <property type="match status" value="1"/>
</dbReference>
<dbReference type="Gene3D" id="1.10.260.40">
    <property type="entry name" value="lambda repressor-like DNA-binding domains"/>
    <property type="match status" value="1"/>
</dbReference>
<accession>A0ABX0A001</accession>
<sequence>MKFEAVTIKDIARALGLSTSTVSRALRDSYEISPETKQKVLEYSEKINYRPNPIALSLKEKRSRSIGIIVCEIANSFFSQIINGIESIAYDKGYNVIISQSHESYEREVINTQYLASRSIDGLLVSVSSETQDLDHLKNLHDRGFPIVFFDRIVEEMQTHKVIVDNFQGAYDATEHLIKSGYQNIAALAGSEYLSITKERLGGYRKALEDNGRKFDPACIQHCLHGGMLYDEVENALTQLLKLKTKPDAILASADKLTTNCLRYFKKTKIKVPDDVAVIGFSNLDLTDLLSPSLSVVRQPAYEMGQLCTELLIQQIESKRPVKDFERRVLPPQLFVRESTEKCKENPKN</sequence>
<evidence type="ECO:0000313" key="5">
    <source>
        <dbReference type="EMBL" id="NCI51628.1"/>
    </source>
</evidence>